<gene>
    <name evidence="2" type="ORF">Aory04_000433400</name>
</gene>
<name>A0AAN4YHY3_ASPOZ</name>
<protein>
    <submittedName>
        <fullName evidence="2">Unnamed protein product</fullName>
    </submittedName>
</protein>
<feature type="compositionally biased region" description="Basic and acidic residues" evidence="1">
    <location>
        <begin position="72"/>
        <end position="82"/>
    </location>
</feature>
<evidence type="ECO:0000313" key="2">
    <source>
        <dbReference type="EMBL" id="GMG27773.1"/>
    </source>
</evidence>
<organism evidence="2 3">
    <name type="scientific">Aspergillus oryzae</name>
    <name type="common">Yellow koji mold</name>
    <dbReference type="NCBI Taxonomy" id="5062"/>
    <lineage>
        <taxon>Eukaryota</taxon>
        <taxon>Fungi</taxon>
        <taxon>Dikarya</taxon>
        <taxon>Ascomycota</taxon>
        <taxon>Pezizomycotina</taxon>
        <taxon>Eurotiomycetes</taxon>
        <taxon>Eurotiomycetidae</taxon>
        <taxon>Eurotiales</taxon>
        <taxon>Aspergillaceae</taxon>
        <taxon>Aspergillus</taxon>
        <taxon>Aspergillus subgen. Circumdati</taxon>
    </lineage>
</organism>
<accession>A0AAN4YHY3</accession>
<dbReference type="AlphaFoldDB" id="A0AAN4YHY3"/>
<dbReference type="EMBL" id="BSYA01000038">
    <property type="protein sequence ID" value="GMG27773.1"/>
    <property type="molecule type" value="Genomic_DNA"/>
</dbReference>
<comment type="caution">
    <text evidence="2">The sequence shown here is derived from an EMBL/GenBank/DDBJ whole genome shotgun (WGS) entry which is preliminary data.</text>
</comment>
<dbReference type="Proteomes" id="UP001165205">
    <property type="component" value="Unassembled WGS sequence"/>
</dbReference>
<proteinExistence type="predicted"/>
<reference evidence="2" key="1">
    <citation type="submission" date="2023-04" db="EMBL/GenBank/DDBJ databases">
        <title>Aspergillus oryzae NBRC 4228.</title>
        <authorList>
            <person name="Ichikawa N."/>
            <person name="Sato H."/>
            <person name="Tonouchi N."/>
        </authorList>
    </citation>
    <scope>NUCLEOTIDE SEQUENCE</scope>
    <source>
        <strain evidence="2">NBRC 4228</strain>
    </source>
</reference>
<sequence length="181" mass="19871">MEVMYDRLHKSPATGLPFEDAHLDGLALIVFENYSKGTEGDWNHDSEHTITPAPTAVTDKRLASQRSCEGSADERRADKSKSEGSVLQARSIGNENVENKVNRVIPNPKENVTGGEGIRSVACSKDDQAECVDSDEDEQTFRTAPNVKHSSNWQLQNTSDDTIQDIGRSNLRCLLKIGISG</sequence>
<evidence type="ECO:0000313" key="3">
    <source>
        <dbReference type="Proteomes" id="UP001165205"/>
    </source>
</evidence>
<evidence type="ECO:0000256" key="1">
    <source>
        <dbReference type="SAM" id="MobiDB-lite"/>
    </source>
</evidence>
<feature type="region of interest" description="Disordered" evidence="1">
    <location>
        <begin position="59"/>
        <end position="88"/>
    </location>
</feature>